<keyword evidence="5" id="KW-0862">Zinc</keyword>
<protein>
    <submittedName>
        <fullName evidence="9">M14 family zinc carboxypeptidase</fullName>
    </submittedName>
</protein>
<gene>
    <name evidence="9" type="ORF">ACFFIX_12410</name>
</gene>
<comment type="similarity">
    <text evidence="2 7">Belongs to the peptidase M14 family.</text>
</comment>
<keyword evidence="3" id="KW-0645">Protease</keyword>
<dbReference type="PANTHER" id="PTHR11705">
    <property type="entry name" value="PROTEASE FAMILY M14 CARBOXYPEPTIDASE A,B"/>
    <property type="match status" value="1"/>
</dbReference>
<evidence type="ECO:0000256" key="5">
    <source>
        <dbReference type="ARBA" id="ARBA00022833"/>
    </source>
</evidence>
<dbReference type="SMART" id="SM00631">
    <property type="entry name" value="Zn_pept"/>
    <property type="match status" value="1"/>
</dbReference>
<keyword evidence="6" id="KW-0482">Metalloprotease</keyword>
<dbReference type="InterPro" id="IPR000834">
    <property type="entry name" value="Peptidase_M14"/>
</dbReference>
<dbReference type="RefSeq" id="WP_378934353.1">
    <property type="nucleotide sequence ID" value="NZ_JBHLVO010000009.1"/>
</dbReference>
<name>A0ABV6GEX9_9BACI</name>
<feature type="domain" description="Peptidase M14" evidence="8">
    <location>
        <begin position="36"/>
        <end position="331"/>
    </location>
</feature>
<evidence type="ECO:0000256" key="1">
    <source>
        <dbReference type="ARBA" id="ARBA00001947"/>
    </source>
</evidence>
<keyword evidence="9" id="KW-0121">Carboxypeptidase</keyword>
<feature type="active site" description="Proton donor/acceptor" evidence="7">
    <location>
        <position position="298"/>
    </location>
</feature>
<accession>A0ABV6GEX9</accession>
<evidence type="ECO:0000256" key="3">
    <source>
        <dbReference type="ARBA" id="ARBA00022670"/>
    </source>
</evidence>
<dbReference type="EMBL" id="JBHLVO010000009">
    <property type="protein sequence ID" value="MFC0272238.1"/>
    <property type="molecule type" value="Genomic_DNA"/>
</dbReference>
<dbReference type="SUPFAM" id="SSF53187">
    <property type="entry name" value="Zn-dependent exopeptidases"/>
    <property type="match status" value="1"/>
</dbReference>
<evidence type="ECO:0000313" key="10">
    <source>
        <dbReference type="Proteomes" id="UP001589854"/>
    </source>
</evidence>
<dbReference type="Gene3D" id="3.40.630.10">
    <property type="entry name" value="Zn peptidases"/>
    <property type="match status" value="1"/>
</dbReference>
<dbReference type="Pfam" id="PF00246">
    <property type="entry name" value="Peptidase_M14"/>
    <property type="match status" value="1"/>
</dbReference>
<evidence type="ECO:0000256" key="4">
    <source>
        <dbReference type="ARBA" id="ARBA00022801"/>
    </source>
</evidence>
<evidence type="ECO:0000256" key="6">
    <source>
        <dbReference type="ARBA" id="ARBA00023049"/>
    </source>
</evidence>
<evidence type="ECO:0000256" key="2">
    <source>
        <dbReference type="ARBA" id="ARBA00005988"/>
    </source>
</evidence>
<evidence type="ECO:0000256" key="7">
    <source>
        <dbReference type="PROSITE-ProRule" id="PRU01379"/>
    </source>
</evidence>
<evidence type="ECO:0000259" key="8">
    <source>
        <dbReference type="PROSITE" id="PS52035"/>
    </source>
</evidence>
<reference evidence="9 10" key="1">
    <citation type="submission" date="2024-09" db="EMBL/GenBank/DDBJ databases">
        <authorList>
            <person name="Sun Q."/>
            <person name="Mori K."/>
        </authorList>
    </citation>
    <scope>NUCLEOTIDE SEQUENCE [LARGE SCALE GENOMIC DNA]</scope>
    <source>
        <strain evidence="9 10">CCM 7228</strain>
    </source>
</reference>
<sequence length="681" mass="77987">MKKGIKYVIICLLFISLSFTFFTKKSSSAPVLKTSGVYTYEVLTQDIVKLKQKYPHLITYKSIGKTPFGRDIWAIKLGRGDAIIHINASHHAREWPTTNLVMEMIDQYASAYQKNGSFGNLPAQKYLDKTSIWFVPMVNPDGVTLQQKGLKAFPSWAHSSLLRMNGGSMNFLRWKANAQGIDLNRQYPSGWDGTRAPTKPSYQNYSGRFALEAPEANAIAQFTREISPEIAVAYHSSGRILYWHYSQTGSNYSRDHNIAKVLSDITDYSLVAPNLNSGGGGYKDWFVSEFKKPGYTPEISYYVKETNPPLSVLPEEWRRNQSVGLYLAKEGSRLWDSSLRIVDWVITSFDEWPIYNRPENKHLTNLKLSPGTLHINAAKDGWFRILHPAYGNVWVYGLDKNYISGKPIQVNELMLATEEKVLFSSPSSKKVTSIKLRPQPINVLYEYENYYGIQTDIGLRWITKANVERSYKPITINSFYNVVKNVNQQDYPFDTSTVKQSIPTGEVVQAYKVWKNWVAVKHGDHKGWVKIDGNLLWDHPLNETRQLTLNELALSIKEKDLYERPNEKYVSPIKLRPQPIRLVAQNEEWFAIQTDVGKLWLTNEDIERNFNPVQINDYYDVTTDSQVLNYPFEGAVVTTNVPVGANVYAYKTWNGWVAVEYSGKKGWVKIDGNLLWKRKGD</sequence>
<evidence type="ECO:0000313" key="9">
    <source>
        <dbReference type="EMBL" id="MFC0272238.1"/>
    </source>
</evidence>
<dbReference type="PANTHER" id="PTHR11705:SF143">
    <property type="entry name" value="SLL0236 PROTEIN"/>
    <property type="match status" value="1"/>
</dbReference>
<organism evidence="9 10">
    <name type="scientific">Metabacillus herbersteinensis</name>
    <dbReference type="NCBI Taxonomy" id="283816"/>
    <lineage>
        <taxon>Bacteria</taxon>
        <taxon>Bacillati</taxon>
        <taxon>Bacillota</taxon>
        <taxon>Bacilli</taxon>
        <taxon>Bacillales</taxon>
        <taxon>Bacillaceae</taxon>
        <taxon>Metabacillus</taxon>
    </lineage>
</organism>
<dbReference type="GO" id="GO:0004180">
    <property type="term" value="F:carboxypeptidase activity"/>
    <property type="evidence" value="ECO:0007669"/>
    <property type="project" value="UniProtKB-KW"/>
</dbReference>
<comment type="caution">
    <text evidence="9">The sequence shown here is derived from an EMBL/GenBank/DDBJ whole genome shotgun (WGS) entry which is preliminary data.</text>
</comment>
<keyword evidence="10" id="KW-1185">Reference proteome</keyword>
<comment type="cofactor">
    <cofactor evidence="1">
        <name>Zn(2+)</name>
        <dbReference type="ChEBI" id="CHEBI:29105"/>
    </cofactor>
</comment>
<keyword evidence="4" id="KW-0378">Hydrolase</keyword>
<dbReference type="PROSITE" id="PS52035">
    <property type="entry name" value="PEPTIDASE_M14"/>
    <property type="match status" value="1"/>
</dbReference>
<dbReference type="Proteomes" id="UP001589854">
    <property type="component" value="Unassembled WGS sequence"/>
</dbReference>
<proteinExistence type="inferred from homology"/>